<protein>
    <submittedName>
        <fullName evidence="1">Sugar ABC transporter substrate-binding protein, multiple sugar transport system substrate-binding protein</fullName>
    </submittedName>
</protein>
<comment type="caution">
    <text evidence="1">The sequence shown here is derived from an EMBL/GenBank/DDBJ whole genome shotgun (WGS) entry which is preliminary data.</text>
</comment>
<dbReference type="EMBL" id="LBOV01000012">
    <property type="protein sequence ID" value="KKP43653.1"/>
    <property type="molecule type" value="Genomic_DNA"/>
</dbReference>
<dbReference type="InterPro" id="IPR006059">
    <property type="entry name" value="SBP"/>
</dbReference>
<dbReference type="SUPFAM" id="SSF53850">
    <property type="entry name" value="Periplasmic binding protein-like II"/>
    <property type="match status" value="1"/>
</dbReference>
<reference evidence="1 2" key="1">
    <citation type="journal article" date="2015" name="Nature">
        <title>rRNA introns, odd ribosomes, and small enigmatic genomes across a large radiation of phyla.</title>
        <authorList>
            <person name="Brown C.T."/>
            <person name="Hug L.A."/>
            <person name="Thomas B.C."/>
            <person name="Sharon I."/>
            <person name="Castelle C.J."/>
            <person name="Singh A."/>
            <person name="Wilkins M.J."/>
            <person name="Williams K.H."/>
            <person name="Banfield J.F."/>
        </authorList>
    </citation>
    <scope>NUCLEOTIDE SEQUENCE [LARGE SCALE GENOMIC DNA]</scope>
</reference>
<dbReference type="Proteomes" id="UP000034302">
    <property type="component" value="Unassembled WGS sequence"/>
</dbReference>
<dbReference type="PANTHER" id="PTHR43649:SF12">
    <property type="entry name" value="DIACETYLCHITOBIOSE BINDING PROTEIN DASA"/>
    <property type="match status" value="1"/>
</dbReference>
<dbReference type="PANTHER" id="PTHR43649">
    <property type="entry name" value="ARABINOSE-BINDING PROTEIN-RELATED"/>
    <property type="match status" value="1"/>
</dbReference>
<organism evidence="1 2">
    <name type="scientific">candidate division WS6 bacterium GW2011_GWC1_33_20</name>
    <dbReference type="NCBI Taxonomy" id="1619089"/>
    <lineage>
        <taxon>Bacteria</taxon>
        <taxon>Candidatus Dojkabacteria</taxon>
    </lineage>
</organism>
<accession>A0A0F9ZHM4</accession>
<keyword evidence="1" id="KW-0762">Sugar transport</keyword>
<dbReference type="InterPro" id="IPR050490">
    <property type="entry name" value="Bact_solute-bd_prot1"/>
</dbReference>
<keyword evidence="1" id="KW-0813">Transport</keyword>
<name>A0A0F9ZHM4_9BACT</name>
<dbReference type="Pfam" id="PF01547">
    <property type="entry name" value="SBP_bac_1"/>
    <property type="match status" value="1"/>
</dbReference>
<evidence type="ECO:0000313" key="1">
    <source>
        <dbReference type="EMBL" id="KKP43653.1"/>
    </source>
</evidence>
<gene>
    <name evidence="1" type="ORF">UR34_C0012G0005</name>
</gene>
<proteinExistence type="predicted"/>
<sequence>MNSKQKKQVIFLSILAVILLAINGVLAVMAFKPESTPQDIEIVYWGIWEPDAVMHPLIEKYEAENPGVKILYSKQSIKNFESLTYARLEQATKSSEPAPDIIRISNTWLPKFQKYLYPIPEDIFSKEEFKQEFYPTVIEDFTGTDGEIYAIPLQIDGLMVIYNKQLLAREGYSTPPQDWDSFMYAAQKLTKRDDKDKITQSGLAIGTSRNITNAASILMYFFLQNDADLMNDANNQVNLTSERAVSALDTYTSFTKETNATWAPYLANDLTTFMNGDLAMIFGTTWTAFEILESAPEIEFGLAPLPQLPNNEKVYYASYWGDTVSKTSKNRNEAWKFIKFLSEPEQQRRLFANSSKIRAFGEPYSRVSMNAELAENTYTKAIAQMAPYMKSWQIGEQTFVENLLTTAITEVAENNKESRNILESIETQINEKLAVSNK</sequence>
<dbReference type="AlphaFoldDB" id="A0A0F9ZHM4"/>
<dbReference type="Gene3D" id="3.40.190.10">
    <property type="entry name" value="Periplasmic binding protein-like II"/>
    <property type="match status" value="1"/>
</dbReference>
<evidence type="ECO:0000313" key="2">
    <source>
        <dbReference type="Proteomes" id="UP000034302"/>
    </source>
</evidence>